<sequence length="89" mass="10292">MGTAMEQMKNAVDAGYWHLYRYNPLLTKEGKNPFVLDSKEPKGDFQAFINSESRYTSLSLTFPDVAKELFEKTEADAKERYAIYKKKAE</sequence>
<reference evidence="1" key="1">
    <citation type="submission" date="2019-08" db="EMBL/GenBank/DDBJ databases">
        <authorList>
            <person name="Kucharzyk K."/>
            <person name="Murdoch R.W."/>
            <person name="Higgins S."/>
            <person name="Loffler F."/>
        </authorList>
    </citation>
    <scope>NUCLEOTIDE SEQUENCE</scope>
</reference>
<keyword evidence="1" id="KW-0670">Pyruvate</keyword>
<name>A0A645GAT2_9ZZZZ</name>
<gene>
    <name evidence="1" type="primary">nifJ_11</name>
    <name evidence="1" type="ORF">SDC9_171128</name>
</gene>
<dbReference type="EMBL" id="VSSQ01072327">
    <property type="protein sequence ID" value="MPN23735.1"/>
    <property type="molecule type" value="Genomic_DNA"/>
</dbReference>
<dbReference type="InterPro" id="IPR050722">
    <property type="entry name" value="Pyruvate:ferred/Flavod_OxRd"/>
</dbReference>
<proteinExistence type="predicted"/>
<dbReference type="Gene3D" id="3.40.50.970">
    <property type="match status" value="1"/>
</dbReference>
<dbReference type="EC" id="1.2.7.-" evidence="1"/>
<dbReference type="SUPFAM" id="SSF52518">
    <property type="entry name" value="Thiamin diphosphate-binding fold (THDP-binding)"/>
    <property type="match status" value="1"/>
</dbReference>
<accession>A0A645GAT2</accession>
<comment type="caution">
    <text evidence="1">The sequence shown here is derived from an EMBL/GenBank/DDBJ whole genome shotgun (WGS) entry which is preliminary data.</text>
</comment>
<organism evidence="1">
    <name type="scientific">bioreactor metagenome</name>
    <dbReference type="NCBI Taxonomy" id="1076179"/>
    <lineage>
        <taxon>unclassified sequences</taxon>
        <taxon>metagenomes</taxon>
        <taxon>ecological metagenomes</taxon>
    </lineage>
</organism>
<protein>
    <submittedName>
        <fullName evidence="1">Pyruvate-flavodoxin oxidoreductase</fullName>
        <ecNumber evidence="1">1.2.7.-</ecNumber>
    </submittedName>
</protein>
<dbReference type="PANTHER" id="PTHR32154:SF0">
    <property type="entry name" value="PYRUVATE-FLAVODOXIN OXIDOREDUCTASE-RELATED"/>
    <property type="match status" value="1"/>
</dbReference>
<dbReference type="GO" id="GO:0006979">
    <property type="term" value="P:response to oxidative stress"/>
    <property type="evidence" value="ECO:0007669"/>
    <property type="project" value="TreeGrafter"/>
</dbReference>
<evidence type="ECO:0000313" key="1">
    <source>
        <dbReference type="EMBL" id="MPN23735.1"/>
    </source>
</evidence>
<dbReference type="InterPro" id="IPR029061">
    <property type="entry name" value="THDP-binding"/>
</dbReference>
<dbReference type="PANTHER" id="PTHR32154">
    <property type="entry name" value="PYRUVATE-FLAVODOXIN OXIDOREDUCTASE-RELATED"/>
    <property type="match status" value="1"/>
</dbReference>
<keyword evidence="1" id="KW-0560">Oxidoreductase</keyword>
<dbReference type="GO" id="GO:0016491">
    <property type="term" value="F:oxidoreductase activity"/>
    <property type="evidence" value="ECO:0007669"/>
    <property type="project" value="UniProtKB-KW"/>
</dbReference>
<dbReference type="AlphaFoldDB" id="A0A645GAT2"/>